<dbReference type="EMBL" id="JAVDPF010000017">
    <property type="protein sequence ID" value="KAL1875573.1"/>
    <property type="molecule type" value="Genomic_DNA"/>
</dbReference>
<evidence type="ECO:0000313" key="3">
    <source>
        <dbReference type="Proteomes" id="UP001583193"/>
    </source>
</evidence>
<keyword evidence="3" id="KW-1185">Reference proteome</keyword>
<gene>
    <name evidence="2" type="ORF">Plec18167_005509</name>
</gene>
<proteinExistence type="predicted"/>
<organism evidence="2 3">
    <name type="scientific">Paecilomyces lecythidis</name>
    <dbReference type="NCBI Taxonomy" id="3004212"/>
    <lineage>
        <taxon>Eukaryota</taxon>
        <taxon>Fungi</taxon>
        <taxon>Dikarya</taxon>
        <taxon>Ascomycota</taxon>
        <taxon>Pezizomycotina</taxon>
        <taxon>Eurotiomycetes</taxon>
        <taxon>Eurotiomycetidae</taxon>
        <taxon>Eurotiales</taxon>
        <taxon>Thermoascaceae</taxon>
        <taxon>Paecilomyces</taxon>
    </lineage>
</organism>
<dbReference type="Gene3D" id="3.30.429.10">
    <property type="entry name" value="Macrophage Migration Inhibitory Factor"/>
    <property type="match status" value="1"/>
</dbReference>
<dbReference type="SUPFAM" id="SSF55331">
    <property type="entry name" value="Tautomerase/MIF"/>
    <property type="match status" value="1"/>
</dbReference>
<accession>A0ABR3XHY0</accession>
<sequence length="179" mass="19983">MPLYEICHSTPLTPAQKSQLAQSITRLHSTTFHTPSLFVNVRFTSPEPVGDYFVAGKPMQPTSPNRIIATVRTGGSRTKEVFDEVGRQIGRFWDDIVVNADGAKGNDVRKARKLHFTVFAPMLAAVENGVVIPGAGEEGSWLKNNMAYFKEQAEVGNDEHFKDMLKEIEEREDLKSFIS</sequence>
<dbReference type="Pfam" id="PF14832">
    <property type="entry name" value="Tautomerase_3"/>
    <property type="match status" value="1"/>
</dbReference>
<dbReference type="InterPro" id="IPR028116">
    <property type="entry name" value="Cis-CaaD-like"/>
</dbReference>
<evidence type="ECO:0000259" key="1">
    <source>
        <dbReference type="Pfam" id="PF14832"/>
    </source>
</evidence>
<protein>
    <recommendedName>
        <fullName evidence="1">Tautomerase cis-CaaD-like domain-containing protein</fullName>
    </recommendedName>
</protein>
<name>A0ABR3XHY0_9EURO</name>
<comment type="caution">
    <text evidence="2">The sequence shown here is derived from an EMBL/GenBank/DDBJ whole genome shotgun (WGS) entry which is preliminary data.</text>
</comment>
<feature type="domain" description="Tautomerase cis-CaaD-like" evidence="1">
    <location>
        <begin position="1"/>
        <end position="145"/>
    </location>
</feature>
<evidence type="ECO:0000313" key="2">
    <source>
        <dbReference type="EMBL" id="KAL1875573.1"/>
    </source>
</evidence>
<dbReference type="InterPro" id="IPR014347">
    <property type="entry name" value="Tautomerase/MIF_sf"/>
</dbReference>
<reference evidence="2 3" key="1">
    <citation type="journal article" date="2024" name="IMA Fungus">
        <title>IMA Genome - F19 : A genome assembly and annotation guide to empower mycologists, including annotated draft genome sequences of Ceratocystis pirilliformis, Diaporthe australafricana, Fusarium ophioides, Paecilomyces lecythidis, and Sporothrix stenoceras.</title>
        <authorList>
            <person name="Aylward J."/>
            <person name="Wilson A.M."/>
            <person name="Visagie C.M."/>
            <person name="Spraker J."/>
            <person name="Barnes I."/>
            <person name="Buitendag C."/>
            <person name="Ceriani C."/>
            <person name="Del Mar Angel L."/>
            <person name="du Plessis D."/>
            <person name="Fuchs T."/>
            <person name="Gasser K."/>
            <person name="Kramer D."/>
            <person name="Li W."/>
            <person name="Munsamy K."/>
            <person name="Piso A."/>
            <person name="Price J.L."/>
            <person name="Sonnekus B."/>
            <person name="Thomas C."/>
            <person name="van der Nest A."/>
            <person name="van Dijk A."/>
            <person name="van Heerden A."/>
            <person name="van Vuuren N."/>
            <person name="Yilmaz N."/>
            <person name="Duong T.A."/>
            <person name="van der Merwe N.A."/>
            <person name="Wingfield M.J."/>
            <person name="Wingfield B.D."/>
        </authorList>
    </citation>
    <scope>NUCLEOTIDE SEQUENCE [LARGE SCALE GENOMIC DNA]</scope>
    <source>
        <strain evidence="2 3">CMW 18167</strain>
    </source>
</reference>
<dbReference type="Proteomes" id="UP001583193">
    <property type="component" value="Unassembled WGS sequence"/>
</dbReference>